<dbReference type="Proteomes" id="UP000290985">
    <property type="component" value="Chromosome"/>
</dbReference>
<protein>
    <recommendedName>
        <fullName evidence="5">Lipoprotein</fullName>
    </recommendedName>
</protein>
<feature type="region of interest" description="Disordered" evidence="1">
    <location>
        <begin position="45"/>
        <end position="99"/>
    </location>
</feature>
<keyword evidence="4" id="KW-1185">Reference proteome</keyword>
<dbReference type="KEGG" id="mcit:NCTC10181_00057"/>
<sequence>MKKNALFKKLLILLTPLGVFGMAASCSSGLSYGYGSSLSAKENQLNEDVKVTSDKTIKESLSDSEGPKEGEGNPPATNPENPTPKPDEQPTPAPEKSNLKSFSGIISLIPSTPAPKKTADNSIPNFSAAYFPGFGAIPSNFDKVKAEIEKKEKEQKELGDPNSVAGFDHLFPQLPWSSFNFDDFDATSTTSEKQ</sequence>
<proteinExistence type="predicted"/>
<dbReference type="PROSITE" id="PS51257">
    <property type="entry name" value="PROKAR_LIPOPROTEIN"/>
    <property type="match status" value="1"/>
</dbReference>
<name>A0A449B0W0_9BACT</name>
<dbReference type="EMBL" id="LR215036">
    <property type="protein sequence ID" value="VEU74222.1"/>
    <property type="molecule type" value="Genomic_DNA"/>
</dbReference>
<evidence type="ECO:0000313" key="3">
    <source>
        <dbReference type="EMBL" id="VEU74222.1"/>
    </source>
</evidence>
<feature type="compositionally biased region" description="Basic and acidic residues" evidence="1">
    <location>
        <begin position="47"/>
        <end position="71"/>
    </location>
</feature>
<reference evidence="3 4" key="1">
    <citation type="submission" date="2019-01" db="EMBL/GenBank/DDBJ databases">
        <authorList>
            <consortium name="Pathogen Informatics"/>
        </authorList>
    </citation>
    <scope>NUCLEOTIDE SEQUENCE [LARGE SCALE GENOMIC DNA]</scope>
    <source>
        <strain evidence="3 4">NCTC10181</strain>
    </source>
</reference>
<dbReference type="AlphaFoldDB" id="A0A449B0W0"/>
<feature type="compositionally biased region" description="Pro residues" evidence="1">
    <location>
        <begin position="81"/>
        <end position="93"/>
    </location>
</feature>
<gene>
    <name evidence="3" type="ORF">NCTC10181_00057</name>
</gene>
<dbReference type="RefSeq" id="WP_129725072.1">
    <property type="nucleotide sequence ID" value="NZ_CP101807.1"/>
</dbReference>
<evidence type="ECO:0008006" key="5">
    <source>
        <dbReference type="Google" id="ProtNLM"/>
    </source>
</evidence>
<evidence type="ECO:0000256" key="2">
    <source>
        <dbReference type="SAM" id="SignalP"/>
    </source>
</evidence>
<evidence type="ECO:0000313" key="4">
    <source>
        <dbReference type="Proteomes" id="UP000290985"/>
    </source>
</evidence>
<organism evidence="3 4">
    <name type="scientific">Mycoplasmopsis citelli</name>
    <dbReference type="NCBI Taxonomy" id="171281"/>
    <lineage>
        <taxon>Bacteria</taxon>
        <taxon>Bacillati</taxon>
        <taxon>Mycoplasmatota</taxon>
        <taxon>Mycoplasmoidales</taxon>
        <taxon>Metamycoplasmataceae</taxon>
        <taxon>Mycoplasmopsis</taxon>
    </lineage>
</organism>
<evidence type="ECO:0000256" key="1">
    <source>
        <dbReference type="SAM" id="MobiDB-lite"/>
    </source>
</evidence>
<feature type="chain" id="PRO_5019091487" description="Lipoprotein" evidence="2">
    <location>
        <begin position="24"/>
        <end position="194"/>
    </location>
</feature>
<feature type="signal peptide" evidence="2">
    <location>
        <begin position="1"/>
        <end position="23"/>
    </location>
</feature>
<accession>A0A449B0W0</accession>
<keyword evidence="2" id="KW-0732">Signal</keyword>